<dbReference type="eggNOG" id="COG4190">
    <property type="taxonomic scope" value="Bacteria"/>
</dbReference>
<dbReference type="OrthoDB" id="7471569at2"/>
<keyword evidence="2" id="KW-1185">Reference proteome</keyword>
<accession>M3A7G1</accession>
<sequence length="116" mass="12774">MNGGSVNVRIGTLDDMGRRFSDAWHRAEAGEAVDESNLTFPDLEALLAALTPKRLHLLRHVRHHPAPSIKALAAELHRDYKNVHRDVDTLSRLGLLARTPQGVVAPYGAVEARLVL</sequence>
<dbReference type="Gene3D" id="1.10.10.10">
    <property type="entry name" value="Winged helix-like DNA-binding domain superfamily/Winged helix DNA-binding domain"/>
    <property type="match status" value="1"/>
</dbReference>
<evidence type="ECO:0000313" key="1">
    <source>
        <dbReference type="EMBL" id="EME68429.1"/>
    </source>
</evidence>
<evidence type="ECO:0000313" key="2">
    <source>
        <dbReference type="Proteomes" id="UP000011744"/>
    </source>
</evidence>
<dbReference type="STRING" id="1244869.H261_18477"/>
<name>M3A7G1_9PROT</name>
<organism evidence="1 2">
    <name type="scientific">Paramagnetospirillum caucaseum</name>
    <dbReference type="NCBI Taxonomy" id="1244869"/>
    <lineage>
        <taxon>Bacteria</taxon>
        <taxon>Pseudomonadati</taxon>
        <taxon>Pseudomonadota</taxon>
        <taxon>Alphaproteobacteria</taxon>
        <taxon>Rhodospirillales</taxon>
        <taxon>Magnetospirillaceae</taxon>
        <taxon>Paramagnetospirillum</taxon>
    </lineage>
</organism>
<dbReference type="SUPFAM" id="SSF46785">
    <property type="entry name" value="Winged helix' DNA-binding domain"/>
    <property type="match status" value="1"/>
</dbReference>
<dbReference type="InterPro" id="IPR036388">
    <property type="entry name" value="WH-like_DNA-bd_sf"/>
</dbReference>
<dbReference type="Proteomes" id="UP000011744">
    <property type="component" value="Unassembled WGS sequence"/>
</dbReference>
<gene>
    <name evidence="1" type="ORF">H261_18477</name>
</gene>
<dbReference type="EMBL" id="AONQ01000066">
    <property type="protein sequence ID" value="EME68429.1"/>
    <property type="molecule type" value="Genomic_DNA"/>
</dbReference>
<comment type="caution">
    <text evidence="1">The sequence shown here is derived from an EMBL/GenBank/DDBJ whole genome shotgun (WGS) entry which is preliminary data.</text>
</comment>
<protein>
    <submittedName>
        <fullName evidence="1">Uncharacterized protein</fullName>
    </submittedName>
</protein>
<dbReference type="AlphaFoldDB" id="M3A7G1"/>
<dbReference type="Pfam" id="PF25212">
    <property type="entry name" value="HVO_A0114"/>
    <property type="match status" value="1"/>
</dbReference>
<dbReference type="PATRIC" id="fig|1244869.3.peg.3692"/>
<dbReference type="InterPro" id="IPR036390">
    <property type="entry name" value="WH_DNA-bd_sf"/>
</dbReference>
<dbReference type="RefSeq" id="WP_008620486.1">
    <property type="nucleotide sequence ID" value="NZ_AONQ01000066.1"/>
</dbReference>
<proteinExistence type="predicted"/>
<reference evidence="1 2" key="1">
    <citation type="journal article" date="2014" name="Genome Announc.">
        <title>Draft Genome Sequence of Magnetospirillum sp. Strain SO-1, a Freshwater Magnetotactic Bacterium Isolated from the Ol'khovka River, Russia.</title>
        <authorList>
            <person name="Grouzdev D.S."/>
            <person name="Dziuba M.V."/>
            <person name="Sukhacheva M.S."/>
            <person name="Mardanov A.V."/>
            <person name="Beletskiy A.V."/>
            <person name="Kuznetsov B.B."/>
            <person name="Skryabin K.G."/>
        </authorList>
    </citation>
    <scope>NUCLEOTIDE SEQUENCE [LARGE SCALE GENOMIC DNA]</scope>
    <source>
        <strain evidence="1 2">SO-1</strain>
    </source>
</reference>